<dbReference type="Pfam" id="PF05199">
    <property type="entry name" value="GMC_oxred_C"/>
    <property type="match status" value="1"/>
</dbReference>
<organism evidence="8 9">
    <name type="scientific">Mycena citricolor</name>
    <dbReference type="NCBI Taxonomy" id="2018698"/>
    <lineage>
        <taxon>Eukaryota</taxon>
        <taxon>Fungi</taxon>
        <taxon>Dikarya</taxon>
        <taxon>Basidiomycota</taxon>
        <taxon>Agaricomycotina</taxon>
        <taxon>Agaricomycetes</taxon>
        <taxon>Agaricomycetidae</taxon>
        <taxon>Agaricales</taxon>
        <taxon>Marasmiineae</taxon>
        <taxon>Mycenaceae</taxon>
        <taxon>Mycena</taxon>
    </lineage>
</organism>
<dbReference type="Gene3D" id="3.30.560.10">
    <property type="entry name" value="Glucose Oxidase, domain 3"/>
    <property type="match status" value="1"/>
</dbReference>
<dbReference type="InterPro" id="IPR000172">
    <property type="entry name" value="GMC_OxRdtase_N"/>
</dbReference>
<evidence type="ECO:0000313" key="8">
    <source>
        <dbReference type="EMBL" id="CAK5273007.1"/>
    </source>
</evidence>
<dbReference type="EMBL" id="CAVNYO010000191">
    <property type="protein sequence ID" value="CAK5273007.1"/>
    <property type="molecule type" value="Genomic_DNA"/>
</dbReference>
<evidence type="ECO:0000256" key="2">
    <source>
        <dbReference type="ARBA" id="ARBA00010790"/>
    </source>
</evidence>
<feature type="domain" description="Glucose-methanol-choline oxidoreductase N-terminal" evidence="6">
    <location>
        <begin position="280"/>
        <end position="294"/>
    </location>
</feature>
<evidence type="ECO:0000256" key="3">
    <source>
        <dbReference type="PIRSR" id="PIRSR000137-2"/>
    </source>
</evidence>
<dbReference type="InterPro" id="IPR012132">
    <property type="entry name" value="GMC_OxRdtase"/>
</dbReference>
<evidence type="ECO:0000259" key="5">
    <source>
        <dbReference type="PROSITE" id="PS00623"/>
    </source>
</evidence>
<gene>
    <name evidence="7" type="ORF">MYCIT1_LOCUS17797</name>
    <name evidence="8" type="ORF">MYCIT1_LOCUS19082</name>
</gene>
<dbReference type="PANTHER" id="PTHR11552:SF78">
    <property type="entry name" value="GLUCOSE-METHANOL-CHOLINE OXIDOREDUCTASE N-TERMINAL DOMAIN-CONTAINING PROTEIN"/>
    <property type="match status" value="1"/>
</dbReference>
<comment type="cofactor">
    <cofactor evidence="1 3">
        <name>FAD</name>
        <dbReference type="ChEBI" id="CHEBI:57692"/>
    </cofactor>
</comment>
<dbReference type="Gene3D" id="3.50.50.60">
    <property type="entry name" value="FAD/NAD(P)-binding domain"/>
    <property type="match status" value="1"/>
</dbReference>
<dbReference type="PROSITE" id="PS00624">
    <property type="entry name" value="GMC_OXRED_2"/>
    <property type="match status" value="1"/>
</dbReference>
<sequence length="681" mass="73857">MTAPHSLEPSYDLVFAGGGTAACVTAGRLAKAFPDLKILLLESGPSTKDVKDHVMAGQYLKHLMPTSKVTQFTQSQPSESVNGRSVIVPSGRCVGGGSSINFMLYNRPAKSDFDAWENDFGNAGWSGDDLIPLLAKAETYEVDPARPTHGSTGPLRVSSLGGHTLFPIAKEFLEIGPQVEKKRPLGKEGNSFGPESLNVFFPMPKWISSDGRRSDAAHYYVFKPDYPNLTVADGCIVNKIVVENGVATGVEYLFNKNIHEDASQDIRTVKATKLVVVSAGAMGSPLILERSGIGRKDILEKAGIPIVSELSGVGDNYQDHTFAVTPYIAMPDAPTMDPVYRGEPETWGPGLADWEQNSSGIFATNGVDAAIKIRPFPEELAEIGPEFTETWNKQLRDYPDRPLFWLSNVPGLPGDQSALPPLRFLCSACFLGYPSSRGYLHISSADPYAHPDFQAGFLSDPADVAAMRWGYKKGREIIRRLPSFASALPPAGPQFGEGSNAAYTEKGPVPIDAPKIVYSAEDDKAIDAYLRQWVQTTWHSLGTCAMKPKAEGGVVDSKLNVYGVSNLKVDDLSIAPSNVSAVSLPACSVTPENQADCLSRTPTRQLLQSARRLRSSSPRSWVAHFEQRSSRLCNPIQVVFSVYENPCVNSDWTTETCVGTQASPESMLTMHVIWAKNNPAA</sequence>
<feature type="binding site" evidence="3">
    <location>
        <begin position="538"/>
        <end position="539"/>
    </location>
    <ligand>
        <name>FAD</name>
        <dbReference type="ChEBI" id="CHEBI:57692"/>
    </ligand>
</feature>
<evidence type="ECO:0000256" key="4">
    <source>
        <dbReference type="RuleBase" id="RU003968"/>
    </source>
</evidence>
<accession>A0AAD2HCD7</accession>
<dbReference type="InterPro" id="IPR036188">
    <property type="entry name" value="FAD/NAD-bd_sf"/>
</dbReference>
<dbReference type="AlphaFoldDB" id="A0AAD2HCD7"/>
<dbReference type="PANTHER" id="PTHR11552">
    <property type="entry name" value="GLUCOSE-METHANOL-CHOLINE GMC OXIDOREDUCTASE"/>
    <property type="match status" value="1"/>
</dbReference>
<comment type="caution">
    <text evidence="8">The sequence shown here is derived from an EMBL/GenBank/DDBJ whole genome shotgun (WGS) entry which is preliminary data.</text>
</comment>
<evidence type="ECO:0000259" key="6">
    <source>
        <dbReference type="PROSITE" id="PS00624"/>
    </source>
</evidence>
<keyword evidence="3 4" id="KW-0274">FAD</keyword>
<dbReference type="EMBL" id="CAVNYO010000181">
    <property type="protein sequence ID" value="CAK5272214.1"/>
    <property type="molecule type" value="Genomic_DNA"/>
</dbReference>
<protein>
    <recommendedName>
        <fullName evidence="5 6">Glucose-methanol-choline oxidoreductase N-terminal domain-containing protein</fullName>
    </recommendedName>
</protein>
<keyword evidence="4" id="KW-0285">Flavoprotein</keyword>
<keyword evidence="9" id="KW-1185">Reference proteome</keyword>
<comment type="similarity">
    <text evidence="2 4">Belongs to the GMC oxidoreductase family.</text>
</comment>
<dbReference type="SUPFAM" id="SSF51905">
    <property type="entry name" value="FAD/NAD(P)-binding domain"/>
    <property type="match status" value="1"/>
</dbReference>
<feature type="binding site" evidence="3">
    <location>
        <position position="237"/>
    </location>
    <ligand>
        <name>FAD</name>
        <dbReference type="ChEBI" id="CHEBI:57692"/>
    </ligand>
</feature>
<dbReference type="Pfam" id="PF00732">
    <property type="entry name" value="GMC_oxred_N"/>
    <property type="match status" value="1"/>
</dbReference>
<reference evidence="8" key="1">
    <citation type="submission" date="2023-11" db="EMBL/GenBank/DDBJ databases">
        <authorList>
            <person name="De Vega J J."/>
            <person name="De Vega J J."/>
        </authorList>
    </citation>
    <scope>NUCLEOTIDE SEQUENCE</scope>
</reference>
<dbReference type="GO" id="GO:0050660">
    <property type="term" value="F:flavin adenine dinucleotide binding"/>
    <property type="evidence" value="ECO:0007669"/>
    <property type="project" value="InterPro"/>
</dbReference>
<dbReference type="InterPro" id="IPR007867">
    <property type="entry name" value="GMC_OxRtase_C"/>
</dbReference>
<evidence type="ECO:0000256" key="1">
    <source>
        <dbReference type="ARBA" id="ARBA00001974"/>
    </source>
</evidence>
<dbReference type="SUPFAM" id="SSF54373">
    <property type="entry name" value="FAD-linked reductases, C-terminal domain"/>
    <property type="match status" value="1"/>
</dbReference>
<dbReference type="PROSITE" id="PS00623">
    <property type="entry name" value="GMC_OXRED_1"/>
    <property type="match status" value="1"/>
</dbReference>
<proteinExistence type="inferred from homology"/>
<dbReference type="PIRSF" id="PIRSF000137">
    <property type="entry name" value="Alcohol_oxidase"/>
    <property type="match status" value="1"/>
</dbReference>
<name>A0AAD2HCD7_9AGAR</name>
<dbReference type="Proteomes" id="UP001295794">
    <property type="component" value="Unassembled WGS sequence"/>
</dbReference>
<feature type="domain" description="Glucose-methanol-choline oxidoreductase N-terminal" evidence="5">
    <location>
        <begin position="91"/>
        <end position="114"/>
    </location>
</feature>
<dbReference type="GO" id="GO:0016614">
    <property type="term" value="F:oxidoreductase activity, acting on CH-OH group of donors"/>
    <property type="evidence" value="ECO:0007669"/>
    <property type="project" value="InterPro"/>
</dbReference>
<evidence type="ECO:0000313" key="9">
    <source>
        <dbReference type="Proteomes" id="UP001295794"/>
    </source>
</evidence>
<evidence type="ECO:0000313" key="7">
    <source>
        <dbReference type="EMBL" id="CAK5272214.1"/>
    </source>
</evidence>